<keyword evidence="1" id="KW-0813">Transport</keyword>
<reference evidence="6 7" key="1">
    <citation type="submission" date="2021-01" db="EMBL/GenBank/DDBJ databases">
        <title>Whole genome shotgun sequence of Verrucosispora andamanensis NBRC 109075.</title>
        <authorList>
            <person name="Komaki H."/>
            <person name="Tamura T."/>
        </authorList>
    </citation>
    <scope>NUCLEOTIDE SEQUENCE [LARGE SCALE GENOMIC DNA]</scope>
    <source>
        <strain evidence="6 7">NBRC 109075</strain>
    </source>
</reference>
<evidence type="ECO:0000313" key="6">
    <source>
        <dbReference type="EMBL" id="GIJ07215.1"/>
    </source>
</evidence>
<evidence type="ECO:0000256" key="1">
    <source>
        <dbReference type="ARBA" id="ARBA00022448"/>
    </source>
</evidence>
<proteinExistence type="predicted"/>
<dbReference type="GO" id="GO:0005524">
    <property type="term" value="F:ATP binding"/>
    <property type="evidence" value="ECO:0007669"/>
    <property type="project" value="UniProtKB-KW"/>
</dbReference>
<evidence type="ECO:0000259" key="5">
    <source>
        <dbReference type="PROSITE" id="PS50893"/>
    </source>
</evidence>
<protein>
    <submittedName>
        <fullName evidence="6">Macrolide ABC transporter ATP-binding protein</fullName>
    </submittedName>
</protein>
<keyword evidence="3 6" id="KW-0067">ATP-binding</keyword>
<dbReference type="PANTHER" id="PTHR24220">
    <property type="entry name" value="IMPORT ATP-BINDING PROTEIN"/>
    <property type="match status" value="1"/>
</dbReference>
<dbReference type="SUPFAM" id="SSF52540">
    <property type="entry name" value="P-loop containing nucleoside triphosphate hydrolases"/>
    <property type="match status" value="1"/>
</dbReference>
<name>A0ABQ4HNJ8_9ACTN</name>
<dbReference type="CDD" id="cd03255">
    <property type="entry name" value="ABC_MJ0796_LolCDE_FtsE"/>
    <property type="match status" value="1"/>
</dbReference>
<dbReference type="PROSITE" id="PS50893">
    <property type="entry name" value="ABC_TRANSPORTER_2"/>
    <property type="match status" value="1"/>
</dbReference>
<dbReference type="InterPro" id="IPR003593">
    <property type="entry name" value="AAA+_ATPase"/>
</dbReference>
<dbReference type="Proteomes" id="UP000647017">
    <property type="component" value="Unassembled WGS sequence"/>
</dbReference>
<dbReference type="InterPro" id="IPR015854">
    <property type="entry name" value="ABC_transpr_LolD-like"/>
</dbReference>
<dbReference type="InterPro" id="IPR027417">
    <property type="entry name" value="P-loop_NTPase"/>
</dbReference>
<dbReference type="InterPro" id="IPR017911">
    <property type="entry name" value="MacB-like_ATP-bd"/>
</dbReference>
<evidence type="ECO:0000313" key="7">
    <source>
        <dbReference type="Proteomes" id="UP000647017"/>
    </source>
</evidence>
<dbReference type="PROSITE" id="PS00211">
    <property type="entry name" value="ABC_TRANSPORTER_1"/>
    <property type="match status" value="1"/>
</dbReference>
<feature type="domain" description="ABC transporter" evidence="5">
    <location>
        <begin position="37"/>
        <end position="271"/>
    </location>
</feature>
<dbReference type="PANTHER" id="PTHR24220:SF685">
    <property type="entry name" value="ABC TRANSPORTER RELATED"/>
    <property type="match status" value="1"/>
</dbReference>
<evidence type="ECO:0000256" key="2">
    <source>
        <dbReference type="ARBA" id="ARBA00022741"/>
    </source>
</evidence>
<evidence type="ECO:0000256" key="3">
    <source>
        <dbReference type="ARBA" id="ARBA00022840"/>
    </source>
</evidence>
<evidence type="ECO:0000256" key="4">
    <source>
        <dbReference type="SAM" id="MobiDB-lite"/>
    </source>
</evidence>
<dbReference type="SMART" id="SM00382">
    <property type="entry name" value="AAA"/>
    <property type="match status" value="1"/>
</dbReference>
<organism evidence="6 7">
    <name type="scientific">Micromonospora andamanensis</name>
    <dbReference type="NCBI Taxonomy" id="1287068"/>
    <lineage>
        <taxon>Bacteria</taxon>
        <taxon>Bacillati</taxon>
        <taxon>Actinomycetota</taxon>
        <taxon>Actinomycetes</taxon>
        <taxon>Micromonosporales</taxon>
        <taxon>Micromonosporaceae</taxon>
        <taxon>Micromonospora</taxon>
    </lineage>
</organism>
<dbReference type="Gene3D" id="3.40.50.300">
    <property type="entry name" value="P-loop containing nucleotide triphosphate hydrolases"/>
    <property type="match status" value="1"/>
</dbReference>
<feature type="region of interest" description="Disordered" evidence="4">
    <location>
        <begin position="1"/>
        <end position="35"/>
    </location>
</feature>
<dbReference type="InterPro" id="IPR003439">
    <property type="entry name" value="ABC_transporter-like_ATP-bd"/>
</dbReference>
<accession>A0ABQ4HNJ8</accession>
<keyword evidence="2" id="KW-0547">Nucleotide-binding</keyword>
<keyword evidence="7" id="KW-1185">Reference proteome</keyword>
<dbReference type="InterPro" id="IPR017871">
    <property type="entry name" value="ABC_transporter-like_CS"/>
</dbReference>
<comment type="caution">
    <text evidence="6">The sequence shown here is derived from an EMBL/GenBank/DDBJ whole genome shotgun (WGS) entry which is preliminary data.</text>
</comment>
<dbReference type="Pfam" id="PF00005">
    <property type="entry name" value="ABC_tran"/>
    <property type="match status" value="1"/>
</dbReference>
<sequence>MSTAGGRMPAAPDPRAASDAAATADPAAHGPPGDAVLDLRDVHRTHGSGPAAVHALRGVSLAVRPGELVAVMGPSGSGKSTLLTLAGGLDSPTAGEVHVEGQPLHALDRRGLARLRRRRIGYIFQNLNLIGSLTAAENVALPLELDGSGVRAARRLALDALTEVGLSELGDRFPDQLSGGQQQRVAIARALVGQRRLVLADEPTGALDSQTGEAVLRLLRRRVDAGAAGVLVTHEARHAAWADRVVFLRDGVAVDSTTPLAGVEALLSGSGR</sequence>
<dbReference type="EMBL" id="BOOZ01000002">
    <property type="protein sequence ID" value="GIJ07215.1"/>
    <property type="molecule type" value="Genomic_DNA"/>
</dbReference>
<gene>
    <name evidence="6" type="ORF">Van01_04290</name>
</gene>
<dbReference type="RefSeq" id="WP_239098813.1">
    <property type="nucleotide sequence ID" value="NZ_BOOZ01000002.1"/>
</dbReference>